<dbReference type="RefSeq" id="WP_146608916.1">
    <property type="nucleotide sequence ID" value="NZ_LZRN01000006.1"/>
</dbReference>
<reference evidence="1 2" key="1">
    <citation type="submission" date="2018-06" db="EMBL/GenBank/DDBJ databases">
        <title>Genomic Encyclopedia of Archaeal and Bacterial Type Strains, Phase II (KMG-II): from individual species to whole genera.</title>
        <authorList>
            <person name="Goeker M."/>
        </authorList>
    </citation>
    <scope>NUCLEOTIDE SEQUENCE [LARGE SCALE GENOMIC DNA]</scope>
    <source>
        <strain evidence="1 2">DSM 12408</strain>
    </source>
</reference>
<keyword evidence="2" id="KW-1185">Reference proteome</keyword>
<gene>
    <name evidence="1" type="ORF">LX77_00858</name>
</gene>
<proteinExistence type="predicted"/>
<evidence type="ECO:0000313" key="2">
    <source>
        <dbReference type="Proteomes" id="UP000248987"/>
    </source>
</evidence>
<organism evidence="1 2">
    <name type="scientific">Gelidibacter algens</name>
    <dbReference type="NCBI Taxonomy" id="49280"/>
    <lineage>
        <taxon>Bacteria</taxon>
        <taxon>Pseudomonadati</taxon>
        <taxon>Bacteroidota</taxon>
        <taxon>Flavobacteriia</taxon>
        <taxon>Flavobacteriales</taxon>
        <taxon>Flavobacteriaceae</taxon>
        <taxon>Gelidibacter</taxon>
    </lineage>
</organism>
<sequence length="104" mass="11837">MIGYHTLLGMNSISDAFENSLIFHIPHSKTEIPDQFKPDFVSAELMENEIKLLDGDSVNDKHVRELNHLVSMYTSTSAQSLSVTAIENAVKNLKRPIRNWILRL</sequence>
<accession>A0A327SG02</accession>
<comment type="caution">
    <text evidence="1">The sequence shown here is derived from an EMBL/GenBank/DDBJ whole genome shotgun (WGS) entry which is preliminary data.</text>
</comment>
<evidence type="ECO:0000313" key="1">
    <source>
        <dbReference type="EMBL" id="RAJ26603.1"/>
    </source>
</evidence>
<protein>
    <submittedName>
        <fullName evidence="1">Uncharacterized protein</fullName>
    </submittedName>
</protein>
<dbReference type="EMBL" id="QLLQ01000002">
    <property type="protein sequence ID" value="RAJ26603.1"/>
    <property type="molecule type" value="Genomic_DNA"/>
</dbReference>
<dbReference type="OrthoDB" id="8716700at2"/>
<dbReference type="AlphaFoldDB" id="A0A327SG02"/>
<name>A0A327SG02_9FLAO</name>
<dbReference type="Proteomes" id="UP000248987">
    <property type="component" value="Unassembled WGS sequence"/>
</dbReference>